<dbReference type="GO" id="GO:0050660">
    <property type="term" value="F:flavin adenine dinucleotide binding"/>
    <property type="evidence" value="ECO:0007669"/>
    <property type="project" value="InterPro"/>
</dbReference>
<dbReference type="EMBL" id="FNJI01000008">
    <property type="protein sequence ID" value="SDO98530.1"/>
    <property type="molecule type" value="Genomic_DNA"/>
</dbReference>
<feature type="domain" description="Acyl-CoA dehydrogenase/oxidase C-terminal" evidence="9">
    <location>
        <begin position="248"/>
        <end position="412"/>
    </location>
</feature>
<dbReference type="Gene3D" id="1.10.540.10">
    <property type="entry name" value="Acyl-CoA dehydrogenase/oxidase, N-terminal domain"/>
    <property type="match status" value="1"/>
</dbReference>
<protein>
    <submittedName>
        <fullName evidence="13">Acyl-CoA dehydrogenase</fullName>
    </submittedName>
</protein>
<dbReference type="PANTHER" id="PTHR43884">
    <property type="entry name" value="ACYL-COA DEHYDROGENASE"/>
    <property type="match status" value="1"/>
</dbReference>
<evidence type="ECO:0000256" key="4">
    <source>
        <dbReference type="ARBA" id="ARBA00022630"/>
    </source>
</evidence>
<dbReference type="PROSITE" id="PS00072">
    <property type="entry name" value="ACYL_COA_DH_1"/>
    <property type="match status" value="1"/>
</dbReference>
<dbReference type="InterPro" id="IPR006089">
    <property type="entry name" value="Acyl-CoA_DH_CS"/>
</dbReference>
<dbReference type="Gene3D" id="2.40.110.10">
    <property type="entry name" value="Butyryl-CoA Dehydrogenase, subunit A, domain 2"/>
    <property type="match status" value="1"/>
</dbReference>
<evidence type="ECO:0000259" key="11">
    <source>
        <dbReference type="Pfam" id="PF02771"/>
    </source>
</evidence>
<dbReference type="STRING" id="91360.SAMN05660330_01529"/>
<evidence type="ECO:0000259" key="12">
    <source>
        <dbReference type="Pfam" id="PF21263"/>
    </source>
</evidence>
<dbReference type="InterPro" id="IPR009075">
    <property type="entry name" value="AcylCo_DH/oxidase_C"/>
</dbReference>
<dbReference type="FunFam" id="1.20.140.10:FF:000019">
    <property type="entry name" value="Acyl-CoA dehydrogenase"/>
    <property type="match status" value="1"/>
</dbReference>
<dbReference type="InterPro" id="IPR009100">
    <property type="entry name" value="AcylCoA_DH/oxidase_NM_dom_sf"/>
</dbReference>
<dbReference type="OrthoDB" id="9765339at2"/>
<dbReference type="InterPro" id="IPR006091">
    <property type="entry name" value="Acyl-CoA_Oxase/DH_mid-dom"/>
</dbReference>
<proteinExistence type="inferred from homology"/>
<comment type="similarity">
    <text evidence="2 8">Belongs to the acyl-CoA dehydrogenase family.</text>
</comment>
<keyword evidence="4 8" id="KW-0285">Flavoprotein</keyword>
<comment type="cofactor">
    <cofactor evidence="1 8">
        <name>FAD</name>
        <dbReference type="ChEBI" id="CHEBI:57692"/>
    </cofactor>
</comment>
<evidence type="ECO:0000256" key="2">
    <source>
        <dbReference type="ARBA" id="ARBA00009347"/>
    </source>
</evidence>
<evidence type="ECO:0000256" key="7">
    <source>
        <dbReference type="ARBA" id="ARBA00052546"/>
    </source>
</evidence>
<name>A0A1H0P1J0_9BACT</name>
<dbReference type="RefSeq" id="WP_092221443.1">
    <property type="nucleotide sequence ID" value="NZ_FNJI01000008.1"/>
</dbReference>
<comment type="catalytic activity">
    <reaction evidence="7">
        <text>a 2,3-saturated acyl-CoA + A = a 2,3-dehydroacyl-CoA + AH2</text>
        <dbReference type="Rhea" id="RHEA:48608"/>
        <dbReference type="ChEBI" id="CHEBI:13193"/>
        <dbReference type="ChEBI" id="CHEBI:17499"/>
        <dbReference type="ChEBI" id="CHEBI:60015"/>
        <dbReference type="ChEBI" id="CHEBI:65111"/>
    </reaction>
</comment>
<feature type="domain" description="Acyl-CoA oxidase/dehydrogenase middle" evidence="10">
    <location>
        <begin position="143"/>
        <end position="236"/>
    </location>
</feature>
<dbReference type="FunFam" id="2.40.110.10:FF:000006">
    <property type="entry name" value="very long-chain specific acyl-CoA dehydrogenase, mitochondrial"/>
    <property type="match status" value="1"/>
</dbReference>
<evidence type="ECO:0000256" key="5">
    <source>
        <dbReference type="ARBA" id="ARBA00022827"/>
    </source>
</evidence>
<comment type="subunit">
    <text evidence="3">Homotetramer.</text>
</comment>
<dbReference type="InterPro" id="IPR036250">
    <property type="entry name" value="AcylCo_DH-like_C"/>
</dbReference>
<dbReference type="SUPFAM" id="SSF56645">
    <property type="entry name" value="Acyl-CoA dehydrogenase NM domain-like"/>
    <property type="match status" value="1"/>
</dbReference>
<dbReference type="FunFam" id="1.10.540.10:FF:000001">
    <property type="entry name" value="Very long-chain-specific acyl-CoA dehydrogenase, mitochondrial"/>
    <property type="match status" value="1"/>
</dbReference>
<dbReference type="InterPro" id="IPR037069">
    <property type="entry name" value="AcylCoA_DH/ox_N_sf"/>
</dbReference>
<dbReference type="InterPro" id="IPR049426">
    <property type="entry name" value="Acyl-CoA-dh-like_C"/>
</dbReference>
<evidence type="ECO:0000313" key="14">
    <source>
        <dbReference type="Proteomes" id="UP000199073"/>
    </source>
</evidence>
<evidence type="ECO:0000256" key="6">
    <source>
        <dbReference type="ARBA" id="ARBA00023002"/>
    </source>
</evidence>
<evidence type="ECO:0000259" key="9">
    <source>
        <dbReference type="Pfam" id="PF00441"/>
    </source>
</evidence>
<evidence type="ECO:0000256" key="3">
    <source>
        <dbReference type="ARBA" id="ARBA00011881"/>
    </source>
</evidence>
<gene>
    <name evidence="13" type="ORF">SAMN05660330_01529</name>
</gene>
<dbReference type="Pfam" id="PF00441">
    <property type="entry name" value="Acyl-CoA_dh_1"/>
    <property type="match status" value="1"/>
</dbReference>
<feature type="domain" description="Acyl-CoA dehydrogenase-like C-terminal" evidence="12">
    <location>
        <begin position="454"/>
        <end position="547"/>
    </location>
</feature>
<accession>A0A1H0P1J0</accession>
<dbReference type="SUPFAM" id="SSF47203">
    <property type="entry name" value="Acyl-CoA dehydrogenase C-terminal domain-like"/>
    <property type="match status" value="2"/>
</dbReference>
<keyword evidence="6 8" id="KW-0560">Oxidoreductase</keyword>
<keyword evidence="5 8" id="KW-0274">FAD</keyword>
<evidence type="ECO:0000259" key="10">
    <source>
        <dbReference type="Pfam" id="PF02770"/>
    </source>
</evidence>
<dbReference type="GO" id="GO:0003995">
    <property type="term" value="F:acyl-CoA dehydrogenase activity"/>
    <property type="evidence" value="ECO:0007669"/>
    <property type="project" value="InterPro"/>
</dbReference>
<evidence type="ECO:0000313" key="13">
    <source>
        <dbReference type="EMBL" id="SDO98530.1"/>
    </source>
</evidence>
<reference evidence="13 14" key="1">
    <citation type="submission" date="2016-10" db="EMBL/GenBank/DDBJ databases">
        <authorList>
            <person name="de Groot N.N."/>
        </authorList>
    </citation>
    <scope>NUCLEOTIDE SEQUENCE [LARGE SCALE GENOMIC DNA]</scope>
    <source>
        <strain evidence="13 14">DSM 12130</strain>
    </source>
</reference>
<dbReference type="Gene3D" id="1.20.140.10">
    <property type="entry name" value="Butyryl-CoA Dehydrogenase, subunit A, domain 3"/>
    <property type="match status" value="2"/>
</dbReference>
<dbReference type="Proteomes" id="UP000199073">
    <property type="component" value="Unassembled WGS sequence"/>
</dbReference>
<dbReference type="Pfam" id="PF21263">
    <property type="entry name" value="Acyl-CoA-dh_C"/>
    <property type="match status" value="1"/>
</dbReference>
<dbReference type="PROSITE" id="PS00073">
    <property type="entry name" value="ACYL_COA_DH_2"/>
    <property type="match status" value="1"/>
</dbReference>
<dbReference type="PANTHER" id="PTHR43884:SF12">
    <property type="entry name" value="ISOVALERYL-COA DEHYDROGENASE, MITOCHONDRIAL-RELATED"/>
    <property type="match status" value="1"/>
</dbReference>
<organism evidence="13 14">
    <name type="scientific">Desulforhopalus singaporensis</name>
    <dbReference type="NCBI Taxonomy" id="91360"/>
    <lineage>
        <taxon>Bacteria</taxon>
        <taxon>Pseudomonadati</taxon>
        <taxon>Thermodesulfobacteriota</taxon>
        <taxon>Desulfobulbia</taxon>
        <taxon>Desulfobulbales</taxon>
        <taxon>Desulfocapsaceae</taxon>
        <taxon>Desulforhopalus</taxon>
    </lineage>
</organism>
<keyword evidence="14" id="KW-1185">Reference proteome</keyword>
<feature type="domain" description="Acyl-CoA dehydrogenase/oxidase N-terminal" evidence="11">
    <location>
        <begin position="28"/>
        <end position="139"/>
    </location>
</feature>
<sequence>MSELAKGGSFLLQHTDTTRVFTPEDFDDEHRLVAESMTSFLEENVFPRMDEIDAKKEGLMKELLVEAGEYGFLGSDIPEKYDGTDTDEVCSTIIAEKVGAAGSFAIAHGGHTGIGNLPIVYFGNEEQKSTYLPSIVTAEKIAAYALTEPGSGSDALSAKTRAVLSEDGGHYILNGSKTFISNAGMGDIFIVYAKVDGDKFSAFIVDGDSEGLTTGAEEHKMGLKGSSTRSVFFDNVKVPAKNLLFKVGKGHVVAFNILNIGRHKVAANAVGAAKYALDQSVAYANERKQFNSPISNFGLIKEKIAEMAIRIYAAESTVYRTAGLLNDMMHSLDRTGDDAGAVTAKGIEEYSLECSLEKVFASEVEAFVVDEGVQIHGGYGFIAEYPIERLYRDARIRRIFEGTNEINRTIIPTTLLRRSQKGALPLFEEVGKILKKSNGQLTVRETPSDIVQACKEVFLFVLGHSQEKFGSDLMKHQEILGRLADIAIYSYAMESSWLRACKAEASKGRNVQLKTNMAKAFIHSGIVKVTNTAMEILAHVAAGSALEELQSHLVKLTQYTPMDLIAVREKVAGAISAAGKYVV</sequence>
<dbReference type="Pfam" id="PF02771">
    <property type="entry name" value="Acyl-CoA_dh_N"/>
    <property type="match status" value="1"/>
</dbReference>
<dbReference type="InterPro" id="IPR046373">
    <property type="entry name" value="Acyl-CoA_Oxase/DH_mid-dom_sf"/>
</dbReference>
<dbReference type="AlphaFoldDB" id="A0A1H0P1J0"/>
<dbReference type="Pfam" id="PF02770">
    <property type="entry name" value="Acyl-CoA_dh_M"/>
    <property type="match status" value="1"/>
</dbReference>
<evidence type="ECO:0000256" key="8">
    <source>
        <dbReference type="RuleBase" id="RU362125"/>
    </source>
</evidence>
<dbReference type="InterPro" id="IPR013786">
    <property type="entry name" value="AcylCoA_DH/ox_N"/>
</dbReference>
<evidence type="ECO:0000256" key="1">
    <source>
        <dbReference type="ARBA" id="ARBA00001974"/>
    </source>
</evidence>